<reference evidence="2" key="1">
    <citation type="journal article" date="2023" name="BMC Genomics">
        <title>Chromosome-level genome assemblies of Cutaneotrichosporon spp. (Trichosporonales, Basidiomycota) reveal imbalanced evolution between nucleotide sequences and chromosome synteny.</title>
        <authorList>
            <person name="Kobayashi Y."/>
            <person name="Kayamori A."/>
            <person name="Aoki K."/>
            <person name="Shiwa Y."/>
            <person name="Matsutani M."/>
            <person name="Fujita N."/>
            <person name="Sugita T."/>
            <person name="Iwasaki W."/>
            <person name="Tanaka N."/>
            <person name="Takashima M."/>
        </authorList>
    </citation>
    <scope>NUCLEOTIDE SEQUENCE</scope>
    <source>
        <strain evidence="2">HIS019</strain>
    </source>
</reference>
<evidence type="ECO:0000256" key="1">
    <source>
        <dbReference type="SAM" id="MobiDB-lite"/>
    </source>
</evidence>
<dbReference type="AlphaFoldDB" id="A0AA48L6L9"/>
<dbReference type="Proteomes" id="UP001233271">
    <property type="component" value="Chromosome 5"/>
</dbReference>
<proteinExistence type="predicted"/>
<sequence>MSITLAYTLDPPAGITAPAPPKDEHSFAISPGAGRSNTEAYYAAASTALKSAQVQANEVFTAWKDAVGDAEKHKENVGNVGKGQGKAAQIYMAR</sequence>
<gene>
    <name evidence="2" type="ORF">CcaverHIS019_0505500</name>
</gene>
<dbReference type="RefSeq" id="XP_060458187.1">
    <property type="nucleotide sequence ID" value="XM_060601721.1"/>
</dbReference>
<feature type="region of interest" description="Disordered" evidence="1">
    <location>
        <begin position="1"/>
        <end position="31"/>
    </location>
</feature>
<dbReference type="EMBL" id="AP028216">
    <property type="protein sequence ID" value="BEI92922.1"/>
    <property type="molecule type" value="Genomic_DNA"/>
</dbReference>
<dbReference type="KEGG" id="ccac:CcaHIS019_0505500"/>
<organism evidence="2 3">
    <name type="scientific">Cutaneotrichosporon cavernicola</name>
    <dbReference type="NCBI Taxonomy" id="279322"/>
    <lineage>
        <taxon>Eukaryota</taxon>
        <taxon>Fungi</taxon>
        <taxon>Dikarya</taxon>
        <taxon>Basidiomycota</taxon>
        <taxon>Agaricomycotina</taxon>
        <taxon>Tremellomycetes</taxon>
        <taxon>Trichosporonales</taxon>
        <taxon>Trichosporonaceae</taxon>
        <taxon>Cutaneotrichosporon</taxon>
    </lineage>
</organism>
<evidence type="ECO:0000313" key="2">
    <source>
        <dbReference type="EMBL" id="BEI92922.1"/>
    </source>
</evidence>
<name>A0AA48L6L9_9TREE</name>
<accession>A0AA48L6L9</accession>
<keyword evidence="3" id="KW-1185">Reference proteome</keyword>
<dbReference type="GeneID" id="85496792"/>
<evidence type="ECO:0000313" key="3">
    <source>
        <dbReference type="Proteomes" id="UP001233271"/>
    </source>
</evidence>
<protein>
    <submittedName>
        <fullName evidence="2">Uncharacterized protein</fullName>
    </submittedName>
</protein>